<dbReference type="PANTHER" id="PTHR11261:SF3">
    <property type="entry name" value="RETINOL-BINDING PROTEIN 3"/>
    <property type="match status" value="1"/>
</dbReference>
<reference evidence="3 4" key="1">
    <citation type="submission" date="2021-04" db="EMBL/GenBank/DDBJ databases">
        <title>Genome analysis of Polyangium sp.</title>
        <authorList>
            <person name="Li Y."/>
            <person name="Wang J."/>
        </authorList>
    </citation>
    <scope>NUCLEOTIDE SEQUENCE [LARGE SCALE GENOMIC DNA]</scope>
    <source>
        <strain evidence="3 4">SDU14</strain>
    </source>
</reference>
<dbReference type="GO" id="GO:0008236">
    <property type="term" value="F:serine-type peptidase activity"/>
    <property type="evidence" value="ECO:0007669"/>
    <property type="project" value="InterPro"/>
</dbReference>
<dbReference type="InterPro" id="IPR036034">
    <property type="entry name" value="PDZ_sf"/>
</dbReference>
<dbReference type="Gene3D" id="3.90.226.10">
    <property type="entry name" value="2-enoyl-CoA Hydratase, Chain A, domain 1"/>
    <property type="match status" value="1"/>
</dbReference>
<organism evidence="3 4">
    <name type="scientific">Polyangium jinanense</name>
    <dbReference type="NCBI Taxonomy" id="2829994"/>
    <lineage>
        <taxon>Bacteria</taxon>
        <taxon>Pseudomonadati</taxon>
        <taxon>Myxococcota</taxon>
        <taxon>Polyangia</taxon>
        <taxon>Polyangiales</taxon>
        <taxon>Polyangiaceae</taxon>
        <taxon>Polyangium</taxon>
    </lineage>
</organism>
<evidence type="ECO:0000256" key="1">
    <source>
        <dbReference type="SAM" id="SignalP"/>
    </source>
</evidence>
<feature type="chain" id="PRO_5040920824" evidence="1">
    <location>
        <begin position="23"/>
        <end position="424"/>
    </location>
</feature>
<name>A0A9X3X6Y3_9BACT</name>
<keyword evidence="4" id="KW-1185">Reference proteome</keyword>
<dbReference type="Gene3D" id="3.30.750.44">
    <property type="match status" value="1"/>
</dbReference>
<dbReference type="Pfam" id="PF17820">
    <property type="entry name" value="PDZ_6"/>
    <property type="match status" value="1"/>
</dbReference>
<dbReference type="Gene3D" id="2.30.42.10">
    <property type="match status" value="1"/>
</dbReference>
<dbReference type="PROSITE" id="PS51257">
    <property type="entry name" value="PROKAR_LIPOPROTEIN"/>
    <property type="match status" value="1"/>
</dbReference>
<dbReference type="CDD" id="cd06567">
    <property type="entry name" value="Peptidase_S41"/>
    <property type="match status" value="1"/>
</dbReference>
<dbReference type="AlphaFoldDB" id="A0A9X3X6Y3"/>
<feature type="domain" description="PDZ" evidence="2">
    <location>
        <begin position="102"/>
        <end position="145"/>
    </location>
</feature>
<sequence>MRVFAATFAMALLTTLSGCASAPRGVAADVDQLLAEIGEKYGYFGEQSIDWDAVRRRYAARADGVHSKAEQVALFEVVLDELHDAHAHLGTNTKHSFRLVPSGADLWAELDGARAIVTQVRPGSAAARAGLRAGQEVLAIGGVPVAQAIAERLGMSSADPTAHAWALRSLLSGRHDEKRRLRIVTAQGPRDIDLAAPEVPSGNGPLEHRRLAGGVGYLRIHNSLGDDALVPAFDAALAELADCRALVLDLRDTPSGGNTAIAEALLGRFVREPLPYQKHELPGVGWQGRSRVWVQYVLPRGPFTYEKPPAVLVDHWTGSMGEGMAIGVDAMRRGVVVGTPMAGLKGAITSSTLNQSGIRFAIPVERLFHIDGTPRHRWLPPERVDLVGHDGPGEDAILSRALEILAAPSQRESARGTTRFSASG</sequence>
<evidence type="ECO:0000259" key="2">
    <source>
        <dbReference type="PROSITE" id="PS50106"/>
    </source>
</evidence>
<dbReference type="Pfam" id="PF03572">
    <property type="entry name" value="Peptidase_S41"/>
    <property type="match status" value="1"/>
</dbReference>
<accession>A0A9X3X6Y3</accession>
<dbReference type="EMBL" id="JAGTJJ010000028">
    <property type="protein sequence ID" value="MDC3985332.1"/>
    <property type="molecule type" value="Genomic_DNA"/>
</dbReference>
<dbReference type="InterPro" id="IPR005151">
    <property type="entry name" value="Tail-specific_protease"/>
</dbReference>
<dbReference type="RefSeq" id="WP_272426169.1">
    <property type="nucleotide sequence ID" value="NZ_JAGTJJ010000028.1"/>
</dbReference>
<gene>
    <name evidence="3" type="ORF">KEG57_32945</name>
</gene>
<dbReference type="InterPro" id="IPR029045">
    <property type="entry name" value="ClpP/crotonase-like_dom_sf"/>
</dbReference>
<protein>
    <submittedName>
        <fullName evidence="3">PDZ domain-containing protein</fullName>
    </submittedName>
</protein>
<comment type="caution">
    <text evidence="3">The sequence shown here is derived from an EMBL/GenBank/DDBJ whole genome shotgun (WGS) entry which is preliminary data.</text>
</comment>
<evidence type="ECO:0000313" key="4">
    <source>
        <dbReference type="Proteomes" id="UP001151081"/>
    </source>
</evidence>
<dbReference type="SUPFAM" id="SSF52096">
    <property type="entry name" value="ClpP/crotonase"/>
    <property type="match status" value="1"/>
</dbReference>
<dbReference type="Proteomes" id="UP001151081">
    <property type="component" value="Unassembled WGS sequence"/>
</dbReference>
<dbReference type="SUPFAM" id="SSF50156">
    <property type="entry name" value="PDZ domain-like"/>
    <property type="match status" value="1"/>
</dbReference>
<evidence type="ECO:0000313" key="3">
    <source>
        <dbReference type="EMBL" id="MDC3985332.1"/>
    </source>
</evidence>
<dbReference type="InterPro" id="IPR041489">
    <property type="entry name" value="PDZ_6"/>
</dbReference>
<dbReference type="InterPro" id="IPR001478">
    <property type="entry name" value="PDZ"/>
</dbReference>
<feature type="signal peptide" evidence="1">
    <location>
        <begin position="1"/>
        <end position="22"/>
    </location>
</feature>
<keyword evidence="1" id="KW-0732">Signal</keyword>
<dbReference type="GO" id="GO:0006508">
    <property type="term" value="P:proteolysis"/>
    <property type="evidence" value="ECO:0007669"/>
    <property type="project" value="InterPro"/>
</dbReference>
<dbReference type="PANTHER" id="PTHR11261">
    <property type="entry name" value="INTERPHOTORECEPTOR RETINOID-BINDING PROTEIN"/>
    <property type="match status" value="1"/>
</dbReference>
<proteinExistence type="predicted"/>
<dbReference type="PROSITE" id="PS50106">
    <property type="entry name" value="PDZ"/>
    <property type="match status" value="1"/>
</dbReference>